<dbReference type="Proteomes" id="UP001597158">
    <property type="component" value="Unassembled WGS sequence"/>
</dbReference>
<organism evidence="4 5">
    <name type="scientific">Thauera mechernichensis</name>
    <dbReference type="NCBI Taxonomy" id="82788"/>
    <lineage>
        <taxon>Bacteria</taxon>
        <taxon>Pseudomonadati</taxon>
        <taxon>Pseudomonadota</taxon>
        <taxon>Betaproteobacteria</taxon>
        <taxon>Rhodocyclales</taxon>
        <taxon>Zoogloeaceae</taxon>
        <taxon>Thauera</taxon>
    </lineage>
</organism>
<dbReference type="Pfam" id="PF16220">
    <property type="entry name" value="DUF4880"/>
    <property type="match status" value="1"/>
</dbReference>
<evidence type="ECO:0000259" key="3">
    <source>
        <dbReference type="Pfam" id="PF16220"/>
    </source>
</evidence>
<dbReference type="EMBL" id="JBHTMC010000020">
    <property type="protein sequence ID" value="MFD1263865.1"/>
    <property type="molecule type" value="Genomic_DNA"/>
</dbReference>
<evidence type="ECO:0000259" key="2">
    <source>
        <dbReference type="Pfam" id="PF04773"/>
    </source>
</evidence>
<evidence type="ECO:0000256" key="1">
    <source>
        <dbReference type="SAM" id="Phobius"/>
    </source>
</evidence>
<feature type="transmembrane region" description="Helical" evidence="1">
    <location>
        <begin position="93"/>
        <end position="111"/>
    </location>
</feature>
<dbReference type="PIRSF" id="PIRSF018266">
    <property type="entry name" value="FecR"/>
    <property type="match status" value="1"/>
</dbReference>
<reference evidence="5" key="1">
    <citation type="journal article" date="2019" name="Int. J. Syst. Evol. Microbiol.">
        <title>The Global Catalogue of Microorganisms (GCM) 10K type strain sequencing project: providing services to taxonomists for standard genome sequencing and annotation.</title>
        <authorList>
            <consortium name="The Broad Institute Genomics Platform"/>
            <consortium name="The Broad Institute Genome Sequencing Center for Infectious Disease"/>
            <person name="Wu L."/>
            <person name="Ma J."/>
        </authorList>
    </citation>
    <scope>NUCLEOTIDE SEQUENCE [LARGE SCALE GENOMIC DNA]</scope>
    <source>
        <strain evidence="5">CCUG 48884</strain>
    </source>
</reference>
<evidence type="ECO:0000313" key="5">
    <source>
        <dbReference type="Proteomes" id="UP001597158"/>
    </source>
</evidence>
<accession>A0ABW3WDE7</accession>
<dbReference type="Gene3D" id="2.60.120.1440">
    <property type="match status" value="1"/>
</dbReference>
<dbReference type="Pfam" id="PF04773">
    <property type="entry name" value="FecR"/>
    <property type="match status" value="1"/>
</dbReference>
<dbReference type="PANTHER" id="PTHR30273">
    <property type="entry name" value="PERIPLASMIC SIGNAL SENSOR AND SIGMA FACTOR ACTIVATOR FECR-RELATED"/>
    <property type="match status" value="1"/>
</dbReference>
<dbReference type="InterPro" id="IPR012373">
    <property type="entry name" value="Ferrdict_sens_TM"/>
</dbReference>
<feature type="domain" description="FecR N-terminal" evidence="3">
    <location>
        <begin position="21"/>
        <end position="60"/>
    </location>
</feature>
<keyword evidence="1" id="KW-1133">Transmembrane helix</keyword>
<comment type="caution">
    <text evidence="4">The sequence shown here is derived from an EMBL/GenBank/DDBJ whole genome shotgun (WGS) entry which is preliminary data.</text>
</comment>
<sequence>MPSNVSARSTDDRPVSDRVLDEAIAWQVLLDSGDASDEHRACLIRWLEADADHARAWRQLGLLDHGLHDLPRDAAAPLRETLITPRRRGGTRAAAGLLSLALLAAVAAGVLDRHHPLAGLLADHRSGTGEQRSVVLPDGTIVVLNTRSAIDLAFDADRRAIVLRQGEIHVRSAPASEAELRPLMVLTPQGSLRALGTRFIVRHEADLTTLTVTESAVMARPTACDPAPAQACPAERRVSAGHGVWLRADAVGEPTPVRPDADAWIDGMLVVENATLGEVVAELARHRAAPLTIAADAASLRVTGTVPLADTERALTALTHALPVRLVKRGGVWLHVERER</sequence>
<keyword evidence="1" id="KW-0812">Transmembrane</keyword>
<dbReference type="PANTHER" id="PTHR30273:SF2">
    <property type="entry name" value="PROTEIN FECR"/>
    <property type="match status" value="1"/>
</dbReference>
<protein>
    <submittedName>
        <fullName evidence="4">FecR domain-containing protein</fullName>
    </submittedName>
</protein>
<gene>
    <name evidence="4" type="ORF">ACFQ4M_09730</name>
</gene>
<name>A0ABW3WDE7_9RHOO</name>
<proteinExistence type="predicted"/>
<evidence type="ECO:0000313" key="4">
    <source>
        <dbReference type="EMBL" id="MFD1263865.1"/>
    </source>
</evidence>
<keyword evidence="1" id="KW-0472">Membrane</keyword>
<dbReference type="InterPro" id="IPR032623">
    <property type="entry name" value="FecR_N"/>
</dbReference>
<dbReference type="InterPro" id="IPR006860">
    <property type="entry name" value="FecR"/>
</dbReference>
<feature type="domain" description="FecR protein" evidence="2">
    <location>
        <begin position="123"/>
        <end position="217"/>
    </location>
</feature>
<dbReference type="RefSeq" id="WP_277832654.1">
    <property type="nucleotide sequence ID" value="NZ_JARQZE010000005.1"/>
</dbReference>
<keyword evidence="5" id="KW-1185">Reference proteome</keyword>